<dbReference type="RefSeq" id="XP_026610154.1">
    <property type="nucleotide sequence ID" value="XM_026756462.1"/>
</dbReference>
<dbReference type="VEuPathDB" id="FungiDB:CDV56_102843"/>
<dbReference type="EMBL" id="NKHU02000355">
    <property type="protein sequence ID" value="RHZ44085.1"/>
    <property type="molecule type" value="Genomic_DNA"/>
</dbReference>
<sequence>MAVNTDSISRRALGVSPTTSEYPYQGIQHCRDIVYKEAAESKHPYVIFSNIDEQTFLHDFDDEQSYLYSDFFPQLQVLLAKMPATQATEGAHLGIHNTLIMRLAAMNIRHQLRSLGRTDVMTPSRIKQPTQSYKPRQIPASRSTQWPSVLIQSAYSEAESKLASDARWWLNASGGEVETVLTISVWKRSKGITFEKWDLISRPTRGDPERKVPKVVQKVVVKLFLRPAAKEKGEEDVVIDQDDLTMIAEHTGLYLTVAQPNLIPTAQDIANVAKETAISRWYCARGVTLTFRYVVPSTNLKGGTTRTVRTRLAEAHYLMADTVKLRYLMRIFWTEGFWRQPASGAWRLRFLLFVHWPIAQMSKTARREAAKQFTNADSKCEVLLTSYQCGAHSLNLHSQCSCREPQKAWVLFQEHSMSRWIECNNIIKALPQLAAQLHDLLKPLVHGPASPSSDPRRRQSQLLSSLSPFDYHSLMRSLSIPDRRGAVEAAARDAVFPLSRTERSCVTLLDVVRDIEWSFDKSGTKRYDLRRALRSMQRERWNLPCVVSPEYSSPGLSKRALFGGACANCIWNGKGSKCAYYYLGKDGAWDSPEDLSLRTICEDGIPLKSVLPDGNSGLRDLEDTFSLVLEET</sequence>
<dbReference type="Pfam" id="PF12511">
    <property type="entry name" value="DUF3716"/>
    <property type="match status" value="1"/>
</dbReference>
<name>A0A397FZG9_ASPTH</name>
<evidence type="ECO:0000313" key="2">
    <source>
        <dbReference type="Proteomes" id="UP000215305"/>
    </source>
</evidence>
<evidence type="ECO:0000313" key="1">
    <source>
        <dbReference type="EMBL" id="RHZ44085.1"/>
    </source>
</evidence>
<accession>A0A397FZG9</accession>
<dbReference type="GeneID" id="38124817"/>
<dbReference type="OrthoDB" id="76567at2759"/>
<reference evidence="1" key="1">
    <citation type="submission" date="2018-08" db="EMBL/GenBank/DDBJ databases">
        <title>Draft genome sequence of azole-resistant Aspergillus thermomutatus (Neosartorya pseudofischeri) strain HMR AF 39, isolated from a human nasal aspirate.</title>
        <authorList>
            <person name="Parent-Michaud M."/>
            <person name="Dufresne P.J."/>
            <person name="Fournier E."/>
            <person name="Martineau C."/>
            <person name="Moreira S."/>
            <person name="Perkins V."/>
            <person name="De Repentigny L."/>
            <person name="Dufresne S.F."/>
        </authorList>
    </citation>
    <scope>NUCLEOTIDE SEQUENCE [LARGE SCALE GENOMIC DNA]</scope>
    <source>
        <strain evidence="1">HMR AF 39</strain>
    </source>
</reference>
<organism evidence="1 2">
    <name type="scientific">Aspergillus thermomutatus</name>
    <name type="common">Neosartorya pseudofischeri</name>
    <dbReference type="NCBI Taxonomy" id="41047"/>
    <lineage>
        <taxon>Eukaryota</taxon>
        <taxon>Fungi</taxon>
        <taxon>Dikarya</taxon>
        <taxon>Ascomycota</taxon>
        <taxon>Pezizomycotina</taxon>
        <taxon>Eurotiomycetes</taxon>
        <taxon>Eurotiomycetidae</taxon>
        <taxon>Eurotiales</taxon>
        <taxon>Aspergillaceae</taxon>
        <taxon>Aspergillus</taxon>
        <taxon>Aspergillus subgen. Fumigati</taxon>
    </lineage>
</organism>
<gene>
    <name evidence="1" type="ORF">CDV56_102843</name>
</gene>
<proteinExistence type="predicted"/>
<comment type="caution">
    <text evidence="1">The sequence shown here is derived from an EMBL/GenBank/DDBJ whole genome shotgun (WGS) entry which is preliminary data.</text>
</comment>
<keyword evidence="2" id="KW-1185">Reference proteome</keyword>
<protein>
    <submittedName>
        <fullName evidence="1">Uncharacterized protein</fullName>
    </submittedName>
</protein>
<dbReference type="InterPro" id="IPR022190">
    <property type="entry name" value="DUF3716"/>
</dbReference>
<dbReference type="AlphaFoldDB" id="A0A397FZG9"/>
<dbReference type="Proteomes" id="UP000215305">
    <property type="component" value="Unassembled WGS sequence"/>
</dbReference>